<evidence type="ECO:0000313" key="11">
    <source>
        <dbReference type="Proteomes" id="UP001180020"/>
    </source>
</evidence>
<keyword evidence="4" id="KW-0010">Activator</keyword>
<reference evidence="10" key="2">
    <citation type="submission" date="2023-06" db="EMBL/GenBank/DDBJ databases">
        <authorList>
            <person name="Ma L."/>
            <person name="Liu K.-W."/>
            <person name="Li Z."/>
            <person name="Hsiao Y.-Y."/>
            <person name="Qi Y."/>
            <person name="Fu T."/>
            <person name="Tang G."/>
            <person name="Zhang D."/>
            <person name="Sun W.-H."/>
            <person name="Liu D.-K."/>
            <person name="Li Y."/>
            <person name="Chen G.-Z."/>
            <person name="Liu X.-D."/>
            <person name="Liao X.-Y."/>
            <person name="Jiang Y.-T."/>
            <person name="Yu X."/>
            <person name="Hao Y."/>
            <person name="Huang J."/>
            <person name="Zhao X.-W."/>
            <person name="Ke S."/>
            <person name="Chen Y.-Y."/>
            <person name="Wu W.-L."/>
            <person name="Hsu J.-L."/>
            <person name="Lin Y.-F."/>
            <person name="Huang M.-D."/>
            <person name="Li C.-Y."/>
            <person name="Huang L."/>
            <person name="Wang Z.-W."/>
            <person name="Zhao X."/>
            <person name="Zhong W.-Y."/>
            <person name="Peng D.-H."/>
            <person name="Ahmad S."/>
            <person name="Lan S."/>
            <person name="Zhang J.-S."/>
            <person name="Tsai W.-C."/>
            <person name="Van De Peer Y."/>
            <person name="Liu Z.-J."/>
        </authorList>
    </citation>
    <scope>NUCLEOTIDE SEQUENCE</scope>
    <source>
        <strain evidence="10">CP</strain>
        <tissue evidence="10">Leaves</tissue>
    </source>
</reference>
<evidence type="ECO:0000259" key="9">
    <source>
        <dbReference type="PROSITE" id="PS51032"/>
    </source>
</evidence>
<dbReference type="EMBL" id="JAUJYO010000019">
    <property type="protein sequence ID" value="KAK1288196.1"/>
    <property type="molecule type" value="Genomic_DNA"/>
</dbReference>
<feature type="compositionally biased region" description="Low complexity" evidence="8">
    <location>
        <begin position="1"/>
        <end position="13"/>
    </location>
</feature>
<dbReference type="GO" id="GO:0003700">
    <property type="term" value="F:DNA-binding transcription factor activity"/>
    <property type="evidence" value="ECO:0007669"/>
    <property type="project" value="InterPro"/>
</dbReference>
<comment type="similarity">
    <text evidence="7">Belongs to the AP2/ERF transcription factor family. ERF subfamily.</text>
</comment>
<evidence type="ECO:0000256" key="1">
    <source>
        <dbReference type="ARBA" id="ARBA00004123"/>
    </source>
</evidence>
<dbReference type="Gene3D" id="3.30.730.10">
    <property type="entry name" value="AP2/ERF domain"/>
    <property type="match status" value="1"/>
</dbReference>
<protein>
    <recommendedName>
        <fullName evidence="9">AP2/ERF domain-containing protein</fullName>
    </recommendedName>
</protein>
<dbReference type="GO" id="GO:0005634">
    <property type="term" value="C:nucleus"/>
    <property type="evidence" value="ECO:0007669"/>
    <property type="project" value="UniProtKB-SubCell"/>
</dbReference>
<dbReference type="PROSITE" id="PS51032">
    <property type="entry name" value="AP2_ERF"/>
    <property type="match status" value="1"/>
</dbReference>
<evidence type="ECO:0000256" key="2">
    <source>
        <dbReference type="ARBA" id="ARBA00023015"/>
    </source>
</evidence>
<dbReference type="InterPro" id="IPR036955">
    <property type="entry name" value="AP2/ERF_dom_sf"/>
</dbReference>
<keyword evidence="3" id="KW-0238">DNA-binding</keyword>
<dbReference type="InterPro" id="IPR001471">
    <property type="entry name" value="AP2/ERF_dom"/>
</dbReference>
<keyword evidence="2" id="KW-0805">Transcription regulation</keyword>
<dbReference type="CDD" id="cd00018">
    <property type="entry name" value="AP2"/>
    <property type="match status" value="1"/>
</dbReference>
<evidence type="ECO:0000313" key="10">
    <source>
        <dbReference type="EMBL" id="KAK1288196.1"/>
    </source>
</evidence>
<dbReference type="Proteomes" id="UP001180020">
    <property type="component" value="Unassembled WGS sequence"/>
</dbReference>
<comment type="caution">
    <text evidence="10">The sequence shown here is derived from an EMBL/GenBank/DDBJ whole genome shotgun (WGS) entry which is preliminary data.</text>
</comment>
<accession>A0AAV9CI72</accession>
<reference evidence="10" key="1">
    <citation type="journal article" date="2023" name="Nat. Commun.">
        <title>Diploid and tetraploid genomes of Acorus and the evolution of monocots.</title>
        <authorList>
            <person name="Ma L."/>
            <person name="Liu K.W."/>
            <person name="Li Z."/>
            <person name="Hsiao Y.Y."/>
            <person name="Qi Y."/>
            <person name="Fu T."/>
            <person name="Tang G.D."/>
            <person name="Zhang D."/>
            <person name="Sun W.H."/>
            <person name="Liu D.K."/>
            <person name="Li Y."/>
            <person name="Chen G.Z."/>
            <person name="Liu X.D."/>
            <person name="Liao X.Y."/>
            <person name="Jiang Y.T."/>
            <person name="Yu X."/>
            <person name="Hao Y."/>
            <person name="Huang J."/>
            <person name="Zhao X.W."/>
            <person name="Ke S."/>
            <person name="Chen Y.Y."/>
            <person name="Wu W.L."/>
            <person name="Hsu J.L."/>
            <person name="Lin Y.F."/>
            <person name="Huang M.D."/>
            <person name="Li C.Y."/>
            <person name="Huang L."/>
            <person name="Wang Z.W."/>
            <person name="Zhao X."/>
            <person name="Zhong W.Y."/>
            <person name="Peng D.H."/>
            <person name="Ahmad S."/>
            <person name="Lan S."/>
            <person name="Zhang J.S."/>
            <person name="Tsai W.C."/>
            <person name="Van de Peer Y."/>
            <person name="Liu Z.J."/>
        </authorList>
    </citation>
    <scope>NUCLEOTIDE SEQUENCE</scope>
    <source>
        <strain evidence="10">CP</strain>
    </source>
</reference>
<dbReference type="SMART" id="SM00380">
    <property type="entry name" value="AP2"/>
    <property type="match status" value="1"/>
</dbReference>
<proteinExistence type="inferred from homology"/>
<evidence type="ECO:0000256" key="4">
    <source>
        <dbReference type="ARBA" id="ARBA00023159"/>
    </source>
</evidence>
<keyword evidence="11" id="KW-1185">Reference proteome</keyword>
<dbReference type="PRINTS" id="PR00367">
    <property type="entry name" value="ETHRSPELEMNT"/>
</dbReference>
<sequence length="166" mass="18324">MTSRNASAASAAATTETPPTRHFKGVRRRSWGRYVSEIRLPRKNVRIWLGSFDSAESAARAHDSASLFLHNDPSALNFPDSAESLPRPDSASPRAIRAAAAKAAETPGRARHEPGTSFFEDERDAPLHSPVRIDGLLELFDSALCDARFAPLDFQSTSGWWNTWEF</sequence>
<dbReference type="Pfam" id="PF00847">
    <property type="entry name" value="AP2"/>
    <property type="match status" value="1"/>
</dbReference>
<evidence type="ECO:0000256" key="8">
    <source>
        <dbReference type="SAM" id="MobiDB-lite"/>
    </source>
</evidence>
<keyword evidence="5" id="KW-0804">Transcription</keyword>
<dbReference type="PANTHER" id="PTHR31985">
    <property type="entry name" value="ETHYLENE-RESPONSIVE TRANSCRIPTION FACTOR ERF042-RELATED"/>
    <property type="match status" value="1"/>
</dbReference>
<evidence type="ECO:0000256" key="3">
    <source>
        <dbReference type="ARBA" id="ARBA00023125"/>
    </source>
</evidence>
<evidence type="ECO:0000256" key="6">
    <source>
        <dbReference type="ARBA" id="ARBA00023242"/>
    </source>
</evidence>
<feature type="region of interest" description="Disordered" evidence="8">
    <location>
        <begin position="99"/>
        <end position="122"/>
    </location>
</feature>
<name>A0AAV9CI72_ACOCL</name>
<keyword evidence="6" id="KW-0539">Nucleus</keyword>
<organism evidence="10 11">
    <name type="scientific">Acorus calamus</name>
    <name type="common">Sweet flag</name>
    <dbReference type="NCBI Taxonomy" id="4465"/>
    <lineage>
        <taxon>Eukaryota</taxon>
        <taxon>Viridiplantae</taxon>
        <taxon>Streptophyta</taxon>
        <taxon>Embryophyta</taxon>
        <taxon>Tracheophyta</taxon>
        <taxon>Spermatophyta</taxon>
        <taxon>Magnoliopsida</taxon>
        <taxon>Liliopsida</taxon>
        <taxon>Acoraceae</taxon>
        <taxon>Acorus</taxon>
    </lineage>
</organism>
<gene>
    <name evidence="10" type="ORF">QJS10_CPB19g00092</name>
</gene>
<evidence type="ECO:0000256" key="5">
    <source>
        <dbReference type="ARBA" id="ARBA00023163"/>
    </source>
</evidence>
<dbReference type="AlphaFoldDB" id="A0AAV9CI72"/>
<dbReference type="GO" id="GO:0003677">
    <property type="term" value="F:DNA binding"/>
    <property type="evidence" value="ECO:0007669"/>
    <property type="project" value="UniProtKB-KW"/>
</dbReference>
<dbReference type="InterPro" id="IPR016177">
    <property type="entry name" value="DNA-bd_dom_sf"/>
</dbReference>
<feature type="domain" description="AP2/ERF" evidence="9">
    <location>
        <begin position="22"/>
        <end position="79"/>
    </location>
</feature>
<dbReference type="PANTHER" id="PTHR31985:SF233">
    <property type="entry name" value="ETHYLENE-RESPONSIVE TRANSCRIPTION FACTOR ERF039"/>
    <property type="match status" value="1"/>
</dbReference>
<feature type="region of interest" description="Disordered" evidence="8">
    <location>
        <begin position="1"/>
        <end position="24"/>
    </location>
</feature>
<dbReference type="SUPFAM" id="SSF54171">
    <property type="entry name" value="DNA-binding domain"/>
    <property type="match status" value="1"/>
</dbReference>
<evidence type="ECO:0000256" key="7">
    <source>
        <dbReference type="ARBA" id="ARBA00024343"/>
    </source>
</evidence>
<comment type="subcellular location">
    <subcellularLocation>
        <location evidence="1">Nucleus</location>
    </subcellularLocation>
</comment>
<dbReference type="InterPro" id="IPR051032">
    <property type="entry name" value="AP2/ERF_TF_ERF_subfamily"/>
</dbReference>